<protein>
    <submittedName>
        <fullName evidence="9">Uncharacterized protein</fullName>
    </submittedName>
</protein>
<dbReference type="PANTHER" id="PTHR23162:SF7">
    <property type="entry name" value="PROTEIN BCAP"/>
    <property type="match status" value="1"/>
</dbReference>
<evidence type="ECO:0000256" key="4">
    <source>
        <dbReference type="ARBA" id="ARBA00022490"/>
    </source>
</evidence>
<comment type="subcellular location">
    <subcellularLocation>
        <location evidence="2">Cell projection</location>
        <location evidence="2">Cilium</location>
    </subcellularLocation>
    <subcellularLocation>
        <location evidence="1">Cytoplasm</location>
        <location evidence="1">Cytoskeleton</location>
        <location evidence="1">Microtubule organizing center</location>
        <location evidence="1">Centrosome</location>
        <location evidence="1">Centriole</location>
    </subcellularLocation>
</comment>
<dbReference type="GO" id="GO:0005813">
    <property type="term" value="C:centrosome"/>
    <property type="evidence" value="ECO:0007669"/>
    <property type="project" value="TreeGrafter"/>
</dbReference>
<proteinExistence type="inferred from homology"/>
<comment type="similarity">
    <text evidence="3">Belongs to the ODF2 family.</text>
</comment>
<evidence type="ECO:0000256" key="7">
    <source>
        <dbReference type="ARBA" id="ARBA00023273"/>
    </source>
</evidence>
<keyword evidence="5 8" id="KW-0175">Coiled coil</keyword>
<dbReference type="InterPro" id="IPR026099">
    <property type="entry name" value="Odf2-rel"/>
</dbReference>
<accession>A0A8C0X7C8</accession>
<keyword evidence="6" id="KW-0206">Cytoskeleton</keyword>
<evidence type="ECO:0000313" key="9">
    <source>
        <dbReference type="Ensembl" id="ENSCCNP00000019020.1"/>
    </source>
</evidence>
<dbReference type="Ensembl" id="ENSCCNT00000024682.1">
    <property type="protein sequence ID" value="ENSCCNP00000019020.1"/>
    <property type="gene ID" value="ENSCCNG00000019175.1"/>
</dbReference>
<reference evidence="9" key="1">
    <citation type="submission" date="2023-09" db="UniProtKB">
        <authorList>
            <consortium name="Ensembl"/>
        </authorList>
    </citation>
    <scope>IDENTIFICATION</scope>
</reference>
<evidence type="ECO:0000256" key="5">
    <source>
        <dbReference type="ARBA" id="ARBA00023054"/>
    </source>
</evidence>
<evidence type="ECO:0000256" key="2">
    <source>
        <dbReference type="ARBA" id="ARBA00004138"/>
    </source>
</evidence>
<feature type="coiled-coil region" evidence="8">
    <location>
        <begin position="22"/>
        <end position="49"/>
    </location>
</feature>
<dbReference type="GO" id="GO:1902018">
    <property type="term" value="P:negative regulation of cilium assembly"/>
    <property type="evidence" value="ECO:0007669"/>
    <property type="project" value="TreeGrafter"/>
</dbReference>
<evidence type="ECO:0000256" key="3">
    <source>
        <dbReference type="ARBA" id="ARBA00009316"/>
    </source>
</evidence>
<dbReference type="AlphaFoldDB" id="A0A8C0X7C8"/>
<dbReference type="GO" id="GO:0005814">
    <property type="term" value="C:centriole"/>
    <property type="evidence" value="ECO:0007669"/>
    <property type="project" value="UniProtKB-SubCell"/>
</dbReference>
<keyword evidence="7" id="KW-0966">Cell projection</keyword>
<organism evidence="9">
    <name type="scientific">Castor canadensis</name>
    <name type="common">American beaver</name>
    <dbReference type="NCBI Taxonomy" id="51338"/>
    <lineage>
        <taxon>Eukaryota</taxon>
        <taxon>Metazoa</taxon>
        <taxon>Chordata</taxon>
        <taxon>Craniata</taxon>
        <taxon>Vertebrata</taxon>
        <taxon>Euteleostomi</taxon>
        <taxon>Mammalia</taxon>
        <taxon>Eutheria</taxon>
        <taxon>Euarchontoglires</taxon>
        <taxon>Glires</taxon>
        <taxon>Rodentia</taxon>
        <taxon>Castorimorpha</taxon>
        <taxon>Castoridae</taxon>
        <taxon>Castor</taxon>
    </lineage>
</organism>
<evidence type="ECO:0000256" key="6">
    <source>
        <dbReference type="ARBA" id="ARBA00023212"/>
    </source>
</evidence>
<keyword evidence="4" id="KW-0963">Cytoplasm</keyword>
<evidence type="ECO:0000256" key="1">
    <source>
        <dbReference type="ARBA" id="ARBA00004114"/>
    </source>
</evidence>
<dbReference type="PANTHER" id="PTHR23162">
    <property type="entry name" value="OUTER DENSE FIBER OF SPERM TAILS 2"/>
    <property type="match status" value="1"/>
</dbReference>
<dbReference type="GO" id="GO:0036064">
    <property type="term" value="C:ciliary basal body"/>
    <property type="evidence" value="ECO:0007669"/>
    <property type="project" value="TreeGrafter"/>
</dbReference>
<name>A0A8C0X7C8_CASCN</name>
<sequence length="139" mass="16052">MLLKNVTDNENENINLKKILEKESYIQELSCLSQNKKSLENKIAKWILQLRTNKHETVAVKEERRQTAIALKKASKICQQSLEHFTGDIKHLTSQIRDQEVKLSETVSASIAWKSCYEKTVIEKTELGVQIETMKKANH</sequence>
<evidence type="ECO:0000256" key="8">
    <source>
        <dbReference type="SAM" id="Coils"/>
    </source>
</evidence>